<dbReference type="EMBL" id="QQST01000005">
    <property type="protein sequence ID" value="RDI69562.1"/>
    <property type="molecule type" value="Genomic_DNA"/>
</dbReference>
<feature type="region of interest" description="Disordered" evidence="1">
    <location>
        <begin position="1"/>
        <end position="51"/>
    </location>
</feature>
<keyword evidence="3" id="KW-1185">Reference proteome</keyword>
<organism evidence="2 3">
    <name type="scientific">Halopelagius longus</name>
    <dbReference type="NCBI Taxonomy" id="1236180"/>
    <lineage>
        <taxon>Archaea</taxon>
        <taxon>Methanobacteriati</taxon>
        <taxon>Methanobacteriota</taxon>
        <taxon>Stenosarchaea group</taxon>
        <taxon>Halobacteria</taxon>
        <taxon>Halobacteriales</taxon>
        <taxon>Haloferacaceae</taxon>
    </lineage>
</organism>
<gene>
    <name evidence="2" type="ORF">DWB78_18585</name>
</gene>
<name>A0A370IFT1_9EURY</name>
<accession>A0A370IFT1</accession>
<reference evidence="2 3" key="1">
    <citation type="submission" date="2018-07" db="EMBL/GenBank/DDBJ databases">
        <title>Genome sequence of extremly halophilic archaeon Halopelagius longus strain BC12-B1.</title>
        <authorList>
            <person name="Zhang X."/>
        </authorList>
    </citation>
    <scope>NUCLEOTIDE SEQUENCE [LARGE SCALE GENOMIC DNA]</scope>
    <source>
        <strain evidence="2 3">BC12-B1</strain>
    </source>
</reference>
<proteinExistence type="predicted"/>
<dbReference type="AlphaFoldDB" id="A0A370IFT1"/>
<evidence type="ECO:0000313" key="3">
    <source>
        <dbReference type="Proteomes" id="UP000255421"/>
    </source>
</evidence>
<evidence type="ECO:0000256" key="1">
    <source>
        <dbReference type="SAM" id="MobiDB-lite"/>
    </source>
</evidence>
<sequence>MLTTVALDTDPQAGPDTRNGLKLAARSGRGIGPLTRQTRGARLPRPRSRRSRGLLVRVPRLTSLRSVSRRAVLVVWPPVDALSLAPTLGRSRRRERERGDGSVGRRCRKTAMFGASRWRRVSAFRS</sequence>
<protein>
    <submittedName>
        <fullName evidence="2">Uncharacterized protein</fullName>
    </submittedName>
</protein>
<comment type="caution">
    <text evidence="2">The sequence shown here is derived from an EMBL/GenBank/DDBJ whole genome shotgun (WGS) entry which is preliminary data.</text>
</comment>
<dbReference type="Proteomes" id="UP000255421">
    <property type="component" value="Unassembled WGS sequence"/>
</dbReference>
<feature type="compositionally biased region" description="Basic residues" evidence="1">
    <location>
        <begin position="42"/>
        <end position="51"/>
    </location>
</feature>
<evidence type="ECO:0000313" key="2">
    <source>
        <dbReference type="EMBL" id="RDI69562.1"/>
    </source>
</evidence>